<reference evidence="1" key="1">
    <citation type="submission" date="2021-06" db="EMBL/GenBank/DDBJ databases">
        <authorList>
            <person name="Kallberg Y."/>
            <person name="Tangrot J."/>
            <person name="Rosling A."/>
        </authorList>
    </citation>
    <scope>NUCLEOTIDE SEQUENCE</scope>
    <source>
        <strain evidence="1">28 12/20/2015</strain>
    </source>
</reference>
<comment type="caution">
    <text evidence="1">The sequence shown here is derived from an EMBL/GenBank/DDBJ whole genome shotgun (WGS) entry which is preliminary data.</text>
</comment>
<gene>
    <name evidence="1" type="ORF">SPELUC_LOCUS16149</name>
</gene>
<dbReference type="EMBL" id="CAJVPW010057865">
    <property type="protein sequence ID" value="CAG8777209.1"/>
    <property type="molecule type" value="Genomic_DNA"/>
</dbReference>
<feature type="non-terminal residue" evidence="1">
    <location>
        <position position="1"/>
    </location>
</feature>
<protein>
    <submittedName>
        <fullName evidence="1">5699_t:CDS:1</fullName>
    </submittedName>
</protein>
<sequence length="41" mass="4758">EDILYNSCYMNLVKNPLKRGLKVKLTSKKIEANVTKEESMK</sequence>
<accession>A0ACA9R4U1</accession>
<proteinExistence type="predicted"/>
<keyword evidence="2" id="KW-1185">Reference proteome</keyword>
<evidence type="ECO:0000313" key="2">
    <source>
        <dbReference type="Proteomes" id="UP000789366"/>
    </source>
</evidence>
<dbReference type="Proteomes" id="UP000789366">
    <property type="component" value="Unassembled WGS sequence"/>
</dbReference>
<name>A0ACA9R4U1_9GLOM</name>
<organism evidence="1 2">
    <name type="scientific">Cetraspora pellucida</name>
    <dbReference type="NCBI Taxonomy" id="1433469"/>
    <lineage>
        <taxon>Eukaryota</taxon>
        <taxon>Fungi</taxon>
        <taxon>Fungi incertae sedis</taxon>
        <taxon>Mucoromycota</taxon>
        <taxon>Glomeromycotina</taxon>
        <taxon>Glomeromycetes</taxon>
        <taxon>Diversisporales</taxon>
        <taxon>Gigasporaceae</taxon>
        <taxon>Cetraspora</taxon>
    </lineage>
</organism>
<evidence type="ECO:0000313" key="1">
    <source>
        <dbReference type="EMBL" id="CAG8777209.1"/>
    </source>
</evidence>
<feature type="non-terminal residue" evidence="1">
    <location>
        <position position="41"/>
    </location>
</feature>